<protein>
    <submittedName>
        <fullName evidence="2">Uncharacterized protein</fullName>
    </submittedName>
</protein>
<organism evidence="1 2">
    <name type="scientific">Romanomermis culicivorax</name>
    <name type="common">Nematode worm</name>
    <dbReference type="NCBI Taxonomy" id="13658"/>
    <lineage>
        <taxon>Eukaryota</taxon>
        <taxon>Metazoa</taxon>
        <taxon>Ecdysozoa</taxon>
        <taxon>Nematoda</taxon>
        <taxon>Enoplea</taxon>
        <taxon>Dorylaimia</taxon>
        <taxon>Mermithida</taxon>
        <taxon>Mermithoidea</taxon>
        <taxon>Mermithidae</taxon>
        <taxon>Romanomermis</taxon>
    </lineage>
</organism>
<accession>A0A915IV72</accession>
<keyword evidence="1" id="KW-1185">Reference proteome</keyword>
<sequence length="44" mass="4776">MERSNLPVVKTSASCVRRTPKAVDKSSCSVPSGLYQILHPSNQC</sequence>
<dbReference type="AlphaFoldDB" id="A0A915IV72"/>
<reference evidence="2" key="1">
    <citation type="submission" date="2022-11" db="UniProtKB">
        <authorList>
            <consortium name="WormBaseParasite"/>
        </authorList>
    </citation>
    <scope>IDENTIFICATION</scope>
</reference>
<evidence type="ECO:0000313" key="2">
    <source>
        <dbReference type="WBParaSite" id="nRc.2.0.1.t17963-RA"/>
    </source>
</evidence>
<proteinExistence type="predicted"/>
<dbReference type="Proteomes" id="UP000887565">
    <property type="component" value="Unplaced"/>
</dbReference>
<evidence type="ECO:0000313" key="1">
    <source>
        <dbReference type="Proteomes" id="UP000887565"/>
    </source>
</evidence>
<name>A0A915IV72_ROMCU</name>
<dbReference type="WBParaSite" id="nRc.2.0.1.t17963-RA">
    <property type="protein sequence ID" value="nRc.2.0.1.t17963-RA"/>
    <property type="gene ID" value="nRc.2.0.1.g17963"/>
</dbReference>